<dbReference type="EMBL" id="JACDUK010000002">
    <property type="protein sequence ID" value="MBA2853005.1"/>
    <property type="molecule type" value="Genomic_DNA"/>
</dbReference>
<keyword evidence="1" id="KW-1133">Transmembrane helix</keyword>
<dbReference type="Proteomes" id="UP000522365">
    <property type="component" value="Unassembled WGS sequence"/>
</dbReference>
<evidence type="ECO:0000259" key="2">
    <source>
        <dbReference type="Pfam" id="PF18153"/>
    </source>
</evidence>
<feature type="transmembrane region" description="Helical" evidence="1">
    <location>
        <begin position="44"/>
        <end position="68"/>
    </location>
</feature>
<feature type="domain" description="CD-NTase-associated protein 15" evidence="2">
    <location>
        <begin position="83"/>
        <end position="197"/>
    </location>
</feature>
<reference evidence="4 5" key="1">
    <citation type="submission" date="2020-07" db="EMBL/GenBank/DDBJ databases">
        <title>Genomic Encyclopedia of Type Strains, Phase IV (KMG-V): Genome sequencing to study the core and pangenomes of soil and plant-associated prokaryotes.</title>
        <authorList>
            <person name="Whitman W."/>
        </authorList>
    </citation>
    <scope>NUCLEOTIDE SEQUENCE [LARGE SCALE GENOMIC DNA]</scope>
    <source>
        <strain evidence="4 5">S1</strain>
    </source>
</reference>
<comment type="caution">
    <text evidence="4">The sequence shown here is derived from an EMBL/GenBank/DDBJ whole genome shotgun (WGS) entry which is preliminary data.</text>
</comment>
<keyword evidence="1" id="KW-0812">Transmembrane</keyword>
<evidence type="ECO:0000259" key="3">
    <source>
        <dbReference type="Pfam" id="PF23471"/>
    </source>
</evidence>
<dbReference type="InterPro" id="IPR056338">
    <property type="entry name" value="Cap15-like_TM"/>
</dbReference>
<feature type="domain" description="Cap1-like TM helices" evidence="3">
    <location>
        <begin position="13"/>
        <end position="74"/>
    </location>
</feature>
<dbReference type="RefSeq" id="WP_181504151.1">
    <property type="nucleotide sequence ID" value="NZ_JACDUK010000002.1"/>
</dbReference>
<name>A0A7J9P0L3_METMI</name>
<keyword evidence="1" id="KW-0472">Membrane</keyword>
<accession>A0A7J9P0L3</accession>
<gene>
    <name evidence="4" type="ORF">HNP89_000962</name>
</gene>
<protein>
    <recommendedName>
        <fullName evidence="6">SMODS-associating 2TM beta-strand rich effector domain-containing protein</fullName>
    </recommendedName>
</protein>
<evidence type="ECO:0008006" key="6">
    <source>
        <dbReference type="Google" id="ProtNLM"/>
    </source>
</evidence>
<evidence type="ECO:0000256" key="1">
    <source>
        <dbReference type="SAM" id="Phobius"/>
    </source>
</evidence>
<proteinExistence type="predicted"/>
<dbReference type="InterPro" id="IPR041208">
    <property type="entry name" value="Cap15"/>
</dbReference>
<evidence type="ECO:0000313" key="4">
    <source>
        <dbReference type="EMBL" id="MBA2853005.1"/>
    </source>
</evidence>
<sequence>MHSYSINEPRTNIFKYLGIISLILTAPIINLLKDIVESINSLPGINYMPCMSQITIFGIIFLGLYYFFDKWLWKKTIFGLKFSKIPNLNGCWKGRIKTSYPEKPEIDVKIIIKQTWSSISITLKTDESESESHVALISLSNSRLIYQYLNEPQNTSIDSMKMHYGVTMVKFNGKDILKGKYFTDKNRKNYGDIEVKRI</sequence>
<organism evidence="4 5">
    <name type="scientific">Methanococcus maripaludis</name>
    <name type="common">Methanococcus deltae</name>
    <dbReference type="NCBI Taxonomy" id="39152"/>
    <lineage>
        <taxon>Archaea</taxon>
        <taxon>Methanobacteriati</taxon>
        <taxon>Methanobacteriota</taxon>
        <taxon>Methanomada group</taxon>
        <taxon>Methanococci</taxon>
        <taxon>Methanococcales</taxon>
        <taxon>Methanococcaceae</taxon>
        <taxon>Methanococcus</taxon>
    </lineage>
</organism>
<feature type="transmembrane region" description="Helical" evidence="1">
    <location>
        <begin position="12"/>
        <end position="32"/>
    </location>
</feature>
<dbReference type="Pfam" id="PF23471">
    <property type="entry name" value="Cap15_TM"/>
    <property type="match status" value="1"/>
</dbReference>
<evidence type="ECO:0000313" key="5">
    <source>
        <dbReference type="Proteomes" id="UP000522365"/>
    </source>
</evidence>
<dbReference type="AlphaFoldDB" id="A0A7J9P0L3"/>
<dbReference type="Pfam" id="PF18153">
    <property type="entry name" value="Cap15_CD_rec"/>
    <property type="match status" value="1"/>
</dbReference>